<dbReference type="OrthoDB" id="9766168at2"/>
<keyword evidence="2" id="KW-1185">Reference proteome</keyword>
<dbReference type="STRING" id="1325564.NSJP_3738"/>
<accession>A0A1W1IA84</accession>
<dbReference type="Proteomes" id="UP000192042">
    <property type="component" value="Chromosome I"/>
</dbReference>
<dbReference type="InterPro" id="IPR011989">
    <property type="entry name" value="ARM-like"/>
</dbReference>
<dbReference type="EMBL" id="LT828648">
    <property type="protein sequence ID" value="SLM49905.1"/>
    <property type="molecule type" value="Genomic_DNA"/>
</dbReference>
<proteinExistence type="predicted"/>
<organism evidence="1 2">
    <name type="scientific">Nitrospira japonica</name>
    <dbReference type="NCBI Taxonomy" id="1325564"/>
    <lineage>
        <taxon>Bacteria</taxon>
        <taxon>Pseudomonadati</taxon>
        <taxon>Nitrospirota</taxon>
        <taxon>Nitrospiria</taxon>
        <taxon>Nitrospirales</taxon>
        <taxon>Nitrospiraceae</taxon>
        <taxon>Nitrospira</taxon>
    </lineage>
</organism>
<dbReference type="InterPro" id="IPR016024">
    <property type="entry name" value="ARM-type_fold"/>
</dbReference>
<sequence length="598" mass="65198">MSDLQRAQEIMAAAMATKAADDPEIGSLKRVLKLLDKTAKSNRTYGSNNPVAQKFSQQLFEEISTHLSNYTKLTVLVQRSALVCRDQIVYQPESDGGSESIAFKLYSDGVREVALSQGMTQEELSYFLDSLWGNNEPGAEDDDIVTRLWSKNLSTVTLVTAEEVAKASGGHEGFLVLDAGMSSESTLRELLDRERARTKSRESSTAAGAASAGAEGSRRLFKSNLIGYEVTDEEIATLAKEIDAETKRDATLYVLDMATAILASEKSSVLLTKLLGLWGSVVDSLLAQGRWTILENVLGVLHDTGAVRPDLSDEHKAQLTALFNGLGQPERLKAIESYLNRTAGADTEGLSTILLMMKPDAIQGICGLMAVLESPAHQAIVADTLLTLAKDHPESLLRGLSDRRPIYVRNLIAILVKLNNPRFLESIEKLVRYPDAQVRKEVIRAMSVFRPNGNGAKLVTFATDADESVRVAAFKLLMSGQYTAPFSLWSPIVSSEEFMERSLSERRLIYHAVRATCGDEAIPHWSQLFTEWHFANRKKKEELALLAAEAMGKLGTPAAVAALELGQKKGAAGVRQACAMALTHINKHRGKPPIAAAS</sequence>
<evidence type="ECO:0000313" key="1">
    <source>
        <dbReference type="EMBL" id="SLM49905.1"/>
    </source>
</evidence>
<name>A0A1W1IA84_9BACT</name>
<protein>
    <recommendedName>
        <fullName evidence="3">HEAT repeat domain-containing protein</fullName>
    </recommendedName>
</protein>
<gene>
    <name evidence="1" type="ORF">NSJP_3738</name>
</gene>
<evidence type="ECO:0008006" key="3">
    <source>
        <dbReference type="Google" id="ProtNLM"/>
    </source>
</evidence>
<dbReference type="RefSeq" id="WP_155970371.1">
    <property type="nucleotide sequence ID" value="NZ_LT828648.1"/>
</dbReference>
<dbReference type="AlphaFoldDB" id="A0A1W1IA84"/>
<dbReference type="Gene3D" id="1.25.10.10">
    <property type="entry name" value="Leucine-rich Repeat Variant"/>
    <property type="match status" value="2"/>
</dbReference>
<reference evidence="1 2" key="1">
    <citation type="submission" date="2017-03" db="EMBL/GenBank/DDBJ databases">
        <authorList>
            <person name="Afonso C.L."/>
            <person name="Miller P.J."/>
            <person name="Scott M.A."/>
            <person name="Spackman E."/>
            <person name="Goraichik I."/>
            <person name="Dimitrov K.M."/>
            <person name="Suarez D.L."/>
            <person name="Swayne D.E."/>
        </authorList>
    </citation>
    <scope>NUCLEOTIDE SEQUENCE [LARGE SCALE GENOMIC DNA]</scope>
    <source>
        <strain evidence="1">Genome sequencing of Nitrospira japonica strain NJ11</strain>
    </source>
</reference>
<dbReference type="KEGG" id="nja:NSJP_3738"/>
<evidence type="ECO:0000313" key="2">
    <source>
        <dbReference type="Proteomes" id="UP000192042"/>
    </source>
</evidence>
<dbReference type="SUPFAM" id="SSF48371">
    <property type="entry name" value="ARM repeat"/>
    <property type="match status" value="1"/>
</dbReference>